<gene>
    <name evidence="3" type="ORF">OEW28_14620</name>
</gene>
<dbReference type="EMBL" id="JAOWKY010000004">
    <property type="protein sequence ID" value="MCV2869865.1"/>
    <property type="molecule type" value="Genomic_DNA"/>
</dbReference>
<dbReference type="SUPFAM" id="SSF56349">
    <property type="entry name" value="DNA breaking-rejoining enzymes"/>
    <property type="match status" value="1"/>
</dbReference>
<dbReference type="PROSITE" id="PS51898">
    <property type="entry name" value="TYR_RECOMBINASE"/>
    <property type="match status" value="1"/>
</dbReference>
<evidence type="ECO:0000313" key="3">
    <source>
        <dbReference type="EMBL" id="MCV2869865.1"/>
    </source>
</evidence>
<dbReference type="Pfam" id="PF00589">
    <property type="entry name" value="Phage_integrase"/>
    <property type="match status" value="1"/>
</dbReference>
<dbReference type="RefSeq" id="WP_263735540.1">
    <property type="nucleotide sequence ID" value="NZ_JAOWKY010000004.1"/>
</dbReference>
<protein>
    <submittedName>
        <fullName evidence="3">Tyrosine-type recombinase/integrase</fullName>
    </submittedName>
</protein>
<evidence type="ECO:0000313" key="4">
    <source>
        <dbReference type="Proteomes" id="UP001652542"/>
    </source>
</evidence>
<feature type="domain" description="Tyr recombinase" evidence="2">
    <location>
        <begin position="1"/>
        <end position="102"/>
    </location>
</feature>
<keyword evidence="1" id="KW-0233">DNA recombination</keyword>
<keyword evidence="4" id="KW-1185">Reference proteome</keyword>
<dbReference type="Gene3D" id="1.10.443.10">
    <property type="entry name" value="Intergrase catalytic core"/>
    <property type="match status" value="1"/>
</dbReference>
<reference evidence="3 4" key="1">
    <citation type="submission" date="2022-10" db="EMBL/GenBank/DDBJ databases">
        <title>Defluviimonas sp. nov., isolated from ocean surface water.</title>
        <authorList>
            <person name="He W."/>
            <person name="Wang L."/>
            <person name="Zhang D.-F."/>
        </authorList>
    </citation>
    <scope>NUCLEOTIDE SEQUENCE [LARGE SCALE GENOMIC DNA]</scope>
    <source>
        <strain evidence="3 4">WL0002</strain>
    </source>
</reference>
<dbReference type="Proteomes" id="UP001652542">
    <property type="component" value="Unassembled WGS sequence"/>
</dbReference>
<proteinExistence type="predicted"/>
<accession>A0ABT2ZFF1</accession>
<dbReference type="InterPro" id="IPR011010">
    <property type="entry name" value="DNA_brk_join_enz"/>
</dbReference>
<organism evidence="3 4">
    <name type="scientific">Albidovulum marisflavi</name>
    <dbReference type="NCBI Taxonomy" id="2984159"/>
    <lineage>
        <taxon>Bacteria</taxon>
        <taxon>Pseudomonadati</taxon>
        <taxon>Pseudomonadota</taxon>
        <taxon>Alphaproteobacteria</taxon>
        <taxon>Rhodobacterales</taxon>
        <taxon>Paracoccaceae</taxon>
        <taxon>Albidovulum</taxon>
    </lineage>
</organism>
<sequence>MPINNTLRAALVSAREAALSEYVVEWAGHRVQSIRRGFMTAVHNSGLKKVTQHTLRHTAAVHMAEAGVDMELIAQYLGHSNTQITRSVYARFSPDYMAKAAAALEFGSVSQVQ</sequence>
<dbReference type="InterPro" id="IPR002104">
    <property type="entry name" value="Integrase_catalytic"/>
</dbReference>
<evidence type="ECO:0000259" key="2">
    <source>
        <dbReference type="PROSITE" id="PS51898"/>
    </source>
</evidence>
<name>A0ABT2ZFF1_9RHOB</name>
<dbReference type="InterPro" id="IPR013762">
    <property type="entry name" value="Integrase-like_cat_sf"/>
</dbReference>
<evidence type="ECO:0000256" key="1">
    <source>
        <dbReference type="ARBA" id="ARBA00023172"/>
    </source>
</evidence>
<comment type="caution">
    <text evidence="3">The sequence shown here is derived from an EMBL/GenBank/DDBJ whole genome shotgun (WGS) entry which is preliminary data.</text>
</comment>